<keyword evidence="2" id="KW-1185">Reference proteome</keyword>
<protein>
    <submittedName>
        <fullName evidence="1">Uncharacterized protein</fullName>
    </submittedName>
</protein>
<dbReference type="EMBL" id="OU899034">
    <property type="protein sequence ID" value="CAH1709504.1"/>
    <property type="molecule type" value="Genomic_DNA"/>
</dbReference>
<reference evidence="1" key="1">
    <citation type="submission" date="2022-02" db="EMBL/GenBank/DDBJ databases">
        <authorList>
            <person name="King R."/>
        </authorList>
    </citation>
    <scope>NUCLEOTIDE SEQUENCE</scope>
</reference>
<dbReference type="Pfam" id="PF00560">
    <property type="entry name" value="LRR_1"/>
    <property type="match status" value="1"/>
</dbReference>
<dbReference type="PANTHER" id="PTHR46984:SF1">
    <property type="entry name" value="LEUCINE-RICH REPEAT-CONTAINING PROTEIN 71"/>
    <property type="match status" value="1"/>
</dbReference>
<evidence type="ECO:0000313" key="2">
    <source>
        <dbReference type="Proteomes" id="UP001154329"/>
    </source>
</evidence>
<accession>A0A9P0IK92</accession>
<dbReference type="InterPro" id="IPR032675">
    <property type="entry name" value="LRR_dom_sf"/>
</dbReference>
<evidence type="ECO:0000313" key="1">
    <source>
        <dbReference type="EMBL" id="CAH1709504.1"/>
    </source>
</evidence>
<proteinExistence type="predicted"/>
<gene>
    <name evidence="1" type="ORF">APHIGO_LOCUS835</name>
</gene>
<dbReference type="AlphaFoldDB" id="A0A9P0IK92"/>
<dbReference type="SUPFAM" id="SSF52047">
    <property type="entry name" value="RNI-like"/>
    <property type="match status" value="1"/>
</dbReference>
<reference evidence="1" key="2">
    <citation type="submission" date="2022-10" db="EMBL/GenBank/DDBJ databases">
        <authorList>
            <consortium name="ENA_rothamsted_submissions"/>
            <consortium name="culmorum"/>
            <person name="King R."/>
        </authorList>
    </citation>
    <scope>NUCLEOTIDE SEQUENCE</scope>
</reference>
<dbReference type="Gene3D" id="3.80.10.10">
    <property type="entry name" value="Ribonuclease Inhibitor"/>
    <property type="match status" value="1"/>
</dbReference>
<dbReference type="SMART" id="SM00368">
    <property type="entry name" value="LRR_RI"/>
    <property type="match status" value="3"/>
</dbReference>
<organism evidence="1 2">
    <name type="scientific">Aphis gossypii</name>
    <name type="common">Cotton aphid</name>
    <dbReference type="NCBI Taxonomy" id="80765"/>
    <lineage>
        <taxon>Eukaryota</taxon>
        <taxon>Metazoa</taxon>
        <taxon>Ecdysozoa</taxon>
        <taxon>Arthropoda</taxon>
        <taxon>Hexapoda</taxon>
        <taxon>Insecta</taxon>
        <taxon>Pterygota</taxon>
        <taxon>Neoptera</taxon>
        <taxon>Paraneoptera</taxon>
        <taxon>Hemiptera</taxon>
        <taxon>Sternorrhyncha</taxon>
        <taxon>Aphidomorpha</taxon>
        <taxon>Aphidoidea</taxon>
        <taxon>Aphididae</taxon>
        <taxon>Aphidini</taxon>
        <taxon>Aphis</taxon>
        <taxon>Aphis</taxon>
    </lineage>
</organism>
<name>A0A9P0IK92_APHGO</name>
<dbReference type="InterPro" id="IPR001611">
    <property type="entry name" value="Leu-rich_rpt"/>
</dbReference>
<dbReference type="Pfam" id="PF13516">
    <property type="entry name" value="LRR_6"/>
    <property type="match status" value="2"/>
</dbReference>
<dbReference type="PANTHER" id="PTHR46984">
    <property type="entry name" value="LEUCINE-RICH REPEAT-CONTAINING PROTEIN 71"/>
    <property type="match status" value="1"/>
</dbReference>
<dbReference type="Proteomes" id="UP001154329">
    <property type="component" value="Chromosome 1"/>
</dbReference>
<sequence>MKLYNNMHWYEQELSKTITKLSLTYFEVNQEILNNLSNYLKMEECLVHELVLDRINLSNLNYLCCLTPDIKVKKLWLRFCQLKDKGVNYLLDILDETSGKTQLNSLYLDCNGITCEGAKKIAQILRTNRTLKSLSLARNLIKDEGAFALMSVLSKFQLNSDEIDWKSTQEQKSNRILEYLMDILAQKLKEKNSPSNDSINCAGLTSIELASLKQRAENMIFPHTHPYLTGQLLKSELNYHSPGNFKIEYLNISYNRFSSNILSVIEQIFHYQQKVCMAKEGLRNIKIEGFDKKQIERINKLIEGKLRLDNRSKKFR</sequence>
<dbReference type="InterPro" id="IPR053040">
    <property type="entry name" value="LRR-containing_protein_71"/>
</dbReference>